<dbReference type="AlphaFoldDB" id="E6MPN3"/>
<dbReference type="HOGENOM" id="CLU_3220278_0_0_10"/>
<keyword evidence="2" id="KW-1185">Reference proteome</keyword>
<organism evidence="1 2">
    <name type="scientific">Segatella salivae DSM 15606</name>
    <dbReference type="NCBI Taxonomy" id="888832"/>
    <lineage>
        <taxon>Bacteria</taxon>
        <taxon>Pseudomonadati</taxon>
        <taxon>Bacteroidota</taxon>
        <taxon>Bacteroidia</taxon>
        <taxon>Bacteroidales</taxon>
        <taxon>Prevotellaceae</taxon>
        <taxon>Segatella</taxon>
    </lineage>
</organism>
<dbReference type="STRING" id="888832.HMPREF9420_1451"/>
<name>E6MPN3_9BACT</name>
<protein>
    <submittedName>
        <fullName evidence="1">Uncharacterized protein</fullName>
    </submittedName>
</protein>
<dbReference type="Proteomes" id="UP000003874">
    <property type="component" value="Unassembled WGS sequence"/>
</dbReference>
<evidence type="ECO:0000313" key="2">
    <source>
        <dbReference type="Proteomes" id="UP000003874"/>
    </source>
</evidence>
<gene>
    <name evidence="1" type="ORF">HMPREF9420_1451</name>
</gene>
<reference evidence="1 2" key="1">
    <citation type="submission" date="2010-12" db="EMBL/GenBank/DDBJ databases">
        <authorList>
            <person name="Muzny D."/>
            <person name="Qin X."/>
            <person name="Deng J."/>
            <person name="Jiang H."/>
            <person name="Liu Y."/>
            <person name="Qu J."/>
            <person name="Song X.-Z."/>
            <person name="Zhang L."/>
            <person name="Thornton R."/>
            <person name="Coyle M."/>
            <person name="Francisco L."/>
            <person name="Jackson L."/>
            <person name="Javaid M."/>
            <person name="Korchina V."/>
            <person name="Kovar C."/>
            <person name="Mata R."/>
            <person name="Mathew T."/>
            <person name="Ngo R."/>
            <person name="Nguyen L."/>
            <person name="Nguyen N."/>
            <person name="Okwuonu G."/>
            <person name="Ongeri F."/>
            <person name="Pham C."/>
            <person name="Simmons D."/>
            <person name="Wilczek-Boney K."/>
            <person name="Hale W."/>
            <person name="Jakkamsetti A."/>
            <person name="Pham P."/>
            <person name="Ruth R."/>
            <person name="San Lucas F."/>
            <person name="Warren J."/>
            <person name="Zhang J."/>
            <person name="Zhao Z."/>
            <person name="Zhou C."/>
            <person name="Zhu D."/>
            <person name="Lee S."/>
            <person name="Bess C."/>
            <person name="Blankenburg K."/>
            <person name="Forbes L."/>
            <person name="Fu Q."/>
            <person name="Gubbala S."/>
            <person name="Hirani K."/>
            <person name="Jayaseelan J.C."/>
            <person name="Lara F."/>
            <person name="Munidasa M."/>
            <person name="Palculict T."/>
            <person name="Patil S."/>
            <person name="Pu L.-L."/>
            <person name="Saada N."/>
            <person name="Tang L."/>
            <person name="Weissenberger G."/>
            <person name="Zhu Y."/>
            <person name="Hemphill L."/>
            <person name="Shang Y."/>
            <person name="Youmans B."/>
            <person name="Ayvaz T."/>
            <person name="Ross M."/>
            <person name="Santibanez J."/>
            <person name="Aqrawi P."/>
            <person name="Gross S."/>
            <person name="Joshi V."/>
            <person name="Fowler G."/>
            <person name="Nazareth L."/>
            <person name="Reid J."/>
            <person name="Worley K."/>
            <person name="Petrosino J."/>
            <person name="Highlander S."/>
            <person name="Gibbs R."/>
        </authorList>
    </citation>
    <scope>NUCLEOTIDE SEQUENCE [LARGE SCALE GENOMIC DNA]</scope>
    <source>
        <strain evidence="1 2">DSM 15606</strain>
    </source>
</reference>
<sequence length="44" mass="5240">MDMVRGLRFTGKMISGILVDDLRHFTSCFLWFYRVIPFSLKSRV</sequence>
<accession>E6MPN3</accession>
<evidence type="ECO:0000313" key="1">
    <source>
        <dbReference type="EMBL" id="EFV04388.1"/>
    </source>
</evidence>
<proteinExistence type="predicted"/>
<comment type="caution">
    <text evidence="1">The sequence shown here is derived from an EMBL/GenBank/DDBJ whole genome shotgun (WGS) entry which is preliminary data.</text>
</comment>
<dbReference type="EMBL" id="AEQO01000124">
    <property type="protein sequence ID" value="EFV04388.1"/>
    <property type="molecule type" value="Genomic_DNA"/>
</dbReference>